<evidence type="ECO:0000313" key="2">
    <source>
        <dbReference type="WBParaSite" id="RSKR_0000851400.1"/>
    </source>
</evidence>
<organism evidence="1 2">
    <name type="scientific">Rhabditophanes sp. KR3021</name>
    <dbReference type="NCBI Taxonomy" id="114890"/>
    <lineage>
        <taxon>Eukaryota</taxon>
        <taxon>Metazoa</taxon>
        <taxon>Ecdysozoa</taxon>
        <taxon>Nematoda</taxon>
        <taxon>Chromadorea</taxon>
        <taxon>Rhabditida</taxon>
        <taxon>Tylenchina</taxon>
        <taxon>Panagrolaimomorpha</taxon>
        <taxon>Strongyloidoidea</taxon>
        <taxon>Alloionematidae</taxon>
        <taxon>Rhabditophanes</taxon>
    </lineage>
</organism>
<protein>
    <submittedName>
        <fullName evidence="2">G_PROTEIN_RECEP_F1_2 domain-containing protein</fullName>
    </submittedName>
</protein>
<dbReference type="Proteomes" id="UP000095286">
    <property type="component" value="Unplaced"/>
</dbReference>
<name>A0AC35U8Q8_9BILA</name>
<reference evidence="2" key="1">
    <citation type="submission" date="2016-11" db="UniProtKB">
        <authorList>
            <consortium name="WormBaseParasite"/>
        </authorList>
    </citation>
    <scope>IDENTIFICATION</scope>
    <source>
        <strain evidence="2">KR3021</strain>
    </source>
</reference>
<proteinExistence type="predicted"/>
<dbReference type="WBParaSite" id="RSKR_0000851400.1">
    <property type="protein sequence ID" value="RSKR_0000851400.1"/>
    <property type="gene ID" value="RSKR_0000851400"/>
</dbReference>
<sequence>MDVQTNITIEDVSLVINNEECIEYYKLYPDPSSNPIFFVPFAVFYLIIFTMGIIGNVSIIYVTLKHKVLQSVQNMFILNLAASDIIVCLLSLPITPVTNVFKNWMFGEVLCRLIALVQGVSIYICTFSLGAIAVDRYILVVKPHAKALSREGALYLTGILWSLSLVLNVPYALFMYIENYEGICGVFCTEKWPNPSSRRAYTLMVMVAQFVFPFILMAFCYATIFSKLRTRARLRIKKIDERFIALGRSSNVHEQLLIEDDEGNFSTNNNNESNYVLDAAKDRIPSLAIQNEKDKQRLLGQTRRNTMILVSMVVIFGLTWLPHNVVSLVLEYDEDQTIFQISGYADLDLSYLVNLFTHSIAMTNIVFNPVLYAWLNPKFRELSIQTFFERRRRNSSLPKNTKHKTPPESSRKITMGAVNKSNKKADTNGIANVPVIRTPHILIECGDNTKNVTFLSNHNNQMLNTANSTTTIDANIDSIEDAQSFLLRFTTTIVITVDYILKNYQASNNFREMENKPYLPTYKKRLNIFMLNTSKMGKVNKHLTSNSHKGDSDHSNNKLSTNAVTKRTSLRTSRRLHGAQVAVDYDAPLPVVSRNKHSDIHEPEPSTSKSKKAVGQASESTSPPKITKETAQRVETSTLRSGKTTAQSLFSSKIIKDDIEIAEPSTLRSRKAVAESSSSSKTKKVDAEIAGLSSLRSKKAVAQTFSSKHVLQSIGKAETSTRKSLAKPEPEKSKPVSQKTPVKPPTFSQKSPANQESSGSRLTRSSLRNQDTVGQQSQQNTQNKNNLTTVAPSSSQIKSANLNKHVLPAKINAVATTDLVEPTLPPSRNRQSLVYMHSTPQNSPLTKNAAKFTAGKKDSEKSPTRGANKNHSSRLTSLGRRQPVKRNEQPSYKEVSTPETSSDEVIPSVGSLRDSSSSENETIDEQAAPIAPVVANRRNRTNINNSTVQPAPSSTSRKIEIQKLSDSEEDAESEQTSKRSTRFNPANSKVPYRYSNQKTDNPEQSGSRRPSKRRPDINLGCAPANKKKPNDSPSDDSDDETKKPPASDKIAKPAFRMSARQAASRTNVSKATSSNATKKAKGSKDAADSDKNTASSAANSIEDTSSSVGDDIAMEVTEDVTSSFQSPSGPVKKRKVDVSEMSPSKLRGLIDSPNTEQSQIKSTEEPLQTNVQHATNELVTSSTTETAGDANSNVATGEPGKEKTSEQVISDGNDIRRKILEMSEQKKLRKAKPRDTGLGNMDLAKDLARMNGTLISVPDRQSRLPTSNSPSRIANQGVSRLSLGSSPRGSFSSPRAPGRSPGRTPGRDFETVESLLGINVNAVNSPKARTLSALTVSPRGRQQIRRNLAFMSRTNNQTAGLIPGLDCPEEDLPIVHRFVSSLPADRADGAIYLNEEGQPEWILKGDAKVVGKTPVKSGILKKGPIVERTSSAERAVVFLNLSNSSAEGNIFANNDASIEEPIAEEPVSAVVEQVEDSVNEAKGKLPNRSADDYTAESVYESVAEAATTSQINPLNLADPELMPDLFVEANNSISNLFPTHSVKLPKLVKKKKLTKKERAEAELAEKNAAAALEASSISTTPNAFLESIIKQISPIKPNLDENDTLRAKRLEDEENERAIEEQEALILEEHNAIHNPLAESQRLAELKRQKKKGAIEHRRIEAEVERNLAEKKKTIPALVLPTSDVVLSTPALALSTPDVAPNNSELGDVVEKIGQVNCLAETKKYMYIMNEELIRERKVLAQAQKKILDLEQELLKTLNMKKELNAEHGDPAEDTKSKQRTLLGNKNSLNTSAESSGNNQKKANDVRHQEMDFQEDVEILTDGQKNVQEQVPAENTSVIVQHTSREEKELPLVSSVLEKVPEEAISIKLELEEIIEDEFVQEEPHQFQASSEEDLSTVRSEGKSPSLSSLDNINDKSGRVLHFIPTLEISPPVIDAFISPVNISPADPSLECTEEANISDYVDDSSNDDITFPHHNNRPIVVDAAAYKEHFIKQLCGKNQLLAAMSDRLAEILEFTDATISTFALDPVAIARDVKQMLIELGITQKDFGICVAHVKQSSFSNMLIKPPLRWKKMNKANRISFTQMFLYLTSEEAITYFNNVCPRSVNGRKAIPSVYPAERYLVQKPVNYKLENYPPVKLAGPELVQQPERSNKRKRNSSESDRIGSKRGRGYSTNATTVPRLQFLKKNHVRNNLEIMPPKSMLPPPIEVGKIRRDVIKLLAESGVSEKEFGRKFCNISDESFHDWLHSPLDYHLCTTNFKMLYGRLKKYMENETLISKLRTHGINGVPQNKDLELVHSTPPRRIETLPTLNTFDLASKMVHLFEHHDAPLEEFYVHYLETPVETVEQLLVRPILWNDCNITQKSIYTKLNKFLGNKNLLRAYLTDYRNGSSDKHVHVTYVNPNPTTSVESRPTRAAYDICQRFLILLSECKVSLTQFGSQIMGIDGTEFENIIRQPQPSNTAPLGIRKIYRRIETYLSDPAFVSNLQRGGIARIRALHLQ</sequence>
<evidence type="ECO:0000313" key="1">
    <source>
        <dbReference type="Proteomes" id="UP000095286"/>
    </source>
</evidence>
<accession>A0AC35U8Q8</accession>